<feature type="domain" description="SGNH hydrolase-type esterase" evidence="3">
    <location>
        <begin position="35"/>
        <end position="253"/>
    </location>
</feature>
<keyword evidence="4" id="KW-0378">Hydrolase</keyword>
<feature type="disulfide bond" evidence="2">
    <location>
        <begin position="179"/>
        <end position="228"/>
    </location>
</feature>
<dbReference type="PANTHER" id="PTHR37981">
    <property type="entry name" value="LIPASE 2"/>
    <property type="match status" value="1"/>
</dbReference>
<dbReference type="InterPro" id="IPR036514">
    <property type="entry name" value="SGNH_hydro_sf"/>
</dbReference>
<keyword evidence="2" id="KW-1015">Disulfide bond</keyword>
<protein>
    <submittedName>
        <fullName evidence="4">GDSL-like Lipase/Acylhydrolase family protein</fullName>
    </submittedName>
</protein>
<feature type="active site" description="Nucleophile" evidence="1">
    <location>
        <position position="39"/>
    </location>
</feature>
<dbReference type="STRING" id="1045774.SAMN05421872_102156"/>
<dbReference type="Pfam" id="PF13472">
    <property type="entry name" value="Lipase_GDSL_2"/>
    <property type="match status" value="1"/>
</dbReference>
<keyword evidence="5" id="KW-1185">Reference proteome</keyword>
<gene>
    <name evidence="4" type="ORF">SAMN05421872_102156</name>
</gene>
<dbReference type="RefSeq" id="WP_244509252.1">
    <property type="nucleotide sequence ID" value="NZ_FMZM01000002.1"/>
</dbReference>
<name>A0A1G6L8D8_9ACTN</name>
<evidence type="ECO:0000313" key="5">
    <source>
        <dbReference type="Proteomes" id="UP000199034"/>
    </source>
</evidence>
<sequence length="321" mass="34101">MRRPLTTAGLVLGLLLSPLTAAPPARAAAPPVYAALGDSYASGVGTGRYLDDGSDCQRSSYAYPALLAKARGWTLRFRACSGATIAHVRASQLAALSSRTRFVTLSVGGNDAGFAGVLTTCATPWWLLDCDPAVARARAFIRDTLPARLRALYAEVRSRAPRARVVVVGYPRVFQGTDCDLGTWFTRAEQQQLNATGDLLNARIAAAARAAGFAFADPSKRFGGHAVCDDPAWLNGLSVPVGESYHPNRAGHASGLLPVVRPLLRGPGPAARTGVASPAPLARTAGTRVAPFRKPDPRTKQARRAARRHGIDLEAWLRRHP</sequence>
<evidence type="ECO:0000256" key="1">
    <source>
        <dbReference type="PIRSR" id="PIRSR637460-1"/>
    </source>
</evidence>
<dbReference type="Proteomes" id="UP000199034">
    <property type="component" value="Unassembled WGS sequence"/>
</dbReference>
<proteinExistence type="predicted"/>
<feature type="disulfide bond" evidence="2">
    <location>
        <begin position="56"/>
        <end position="80"/>
    </location>
</feature>
<evidence type="ECO:0000313" key="4">
    <source>
        <dbReference type="EMBL" id="SDC39559.1"/>
    </source>
</evidence>
<dbReference type="SUPFAM" id="SSF52266">
    <property type="entry name" value="SGNH hydrolase"/>
    <property type="match status" value="1"/>
</dbReference>
<organism evidence="4 5">
    <name type="scientific">Nocardioides lianchengensis</name>
    <dbReference type="NCBI Taxonomy" id="1045774"/>
    <lineage>
        <taxon>Bacteria</taxon>
        <taxon>Bacillati</taxon>
        <taxon>Actinomycetota</taxon>
        <taxon>Actinomycetes</taxon>
        <taxon>Propionibacteriales</taxon>
        <taxon>Nocardioidaceae</taxon>
        <taxon>Nocardioides</taxon>
    </lineage>
</organism>
<dbReference type="Gene3D" id="3.40.50.1110">
    <property type="entry name" value="SGNH hydrolase"/>
    <property type="match status" value="1"/>
</dbReference>
<dbReference type="PANTHER" id="PTHR37981:SF1">
    <property type="entry name" value="SGNH HYDROLASE-TYPE ESTERASE DOMAIN-CONTAINING PROTEIN"/>
    <property type="match status" value="1"/>
</dbReference>
<feature type="active site" evidence="1">
    <location>
        <position position="246"/>
    </location>
</feature>
<dbReference type="InterPro" id="IPR013830">
    <property type="entry name" value="SGNH_hydro"/>
</dbReference>
<dbReference type="CDD" id="cd01823">
    <property type="entry name" value="SEST_like"/>
    <property type="match status" value="1"/>
</dbReference>
<dbReference type="EMBL" id="FMZM01000002">
    <property type="protein sequence ID" value="SDC39559.1"/>
    <property type="molecule type" value="Genomic_DNA"/>
</dbReference>
<accession>A0A1G6L8D8</accession>
<dbReference type="GO" id="GO:0004806">
    <property type="term" value="F:triacylglycerol lipase activity"/>
    <property type="evidence" value="ECO:0007669"/>
    <property type="project" value="TreeGrafter"/>
</dbReference>
<reference evidence="5" key="1">
    <citation type="submission" date="2016-10" db="EMBL/GenBank/DDBJ databases">
        <authorList>
            <person name="Varghese N."/>
            <person name="Submissions S."/>
        </authorList>
    </citation>
    <scope>NUCLEOTIDE SEQUENCE [LARGE SCALE GENOMIC DNA]</scope>
    <source>
        <strain evidence="5">CGMCC 4.6858</strain>
    </source>
</reference>
<dbReference type="AlphaFoldDB" id="A0A1G6L8D8"/>
<feature type="disulfide bond" evidence="2">
    <location>
        <begin position="121"/>
        <end position="130"/>
    </location>
</feature>
<dbReference type="GO" id="GO:0019433">
    <property type="term" value="P:triglyceride catabolic process"/>
    <property type="evidence" value="ECO:0007669"/>
    <property type="project" value="TreeGrafter"/>
</dbReference>
<evidence type="ECO:0000259" key="3">
    <source>
        <dbReference type="Pfam" id="PF13472"/>
    </source>
</evidence>
<evidence type="ECO:0000256" key="2">
    <source>
        <dbReference type="PIRSR" id="PIRSR637460-2"/>
    </source>
</evidence>
<dbReference type="InterPro" id="IPR037460">
    <property type="entry name" value="SEST-like"/>
</dbReference>